<evidence type="ECO:0000313" key="4">
    <source>
        <dbReference type="EMBL" id="BDZ78576.1"/>
    </source>
</evidence>
<dbReference type="SUPFAM" id="SSF55008">
    <property type="entry name" value="HMA, heavy metal-associated domain"/>
    <property type="match status" value="1"/>
</dbReference>
<dbReference type="Proteomes" id="UP001305815">
    <property type="component" value="Chromosome"/>
</dbReference>
<keyword evidence="5" id="KW-1185">Reference proteome</keyword>
<dbReference type="Pfam" id="PF12669">
    <property type="entry name" value="FeoB_associated"/>
    <property type="match status" value="1"/>
</dbReference>
<keyword evidence="2" id="KW-0472">Membrane</keyword>
<organism evidence="4 5">
    <name type="scientific">Claveliimonas bilis</name>
    <dbReference type="NCBI Taxonomy" id="3028070"/>
    <lineage>
        <taxon>Bacteria</taxon>
        <taxon>Bacillati</taxon>
        <taxon>Bacillota</taxon>
        <taxon>Clostridia</taxon>
        <taxon>Lachnospirales</taxon>
        <taxon>Lachnospiraceae</taxon>
        <taxon>Claveliimonas</taxon>
    </lineage>
</organism>
<evidence type="ECO:0000256" key="1">
    <source>
        <dbReference type="ARBA" id="ARBA00022723"/>
    </source>
</evidence>
<evidence type="ECO:0000313" key="5">
    <source>
        <dbReference type="Proteomes" id="UP001305815"/>
    </source>
</evidence>
<gene>
    <name evidence="4" type="ORF">Lac1_27590</name>
</gene>
<feature type="domain" description="HMA" evidence="3">
    <location>
        <begin position="66"/>
        <end position="130"/>
    </location>
</feature>
<dbReference type="Pfam" id="PF00403">
    <property type="entry name" value="HMA"/>
    <property type="match status" value="1"/>
</dbReference>
<dbReference type="PROSITE" id="PS01047">
    <property type="entry name" value="HMA_1"/>
    <property type="match status" value="1"/>
</dbReference>
<dbReference type="EMBL" id="AP027742">
    <property type="protein sequence ID" value="BDZ78576.1"/>
    <property type="molecule type" value="Genomic_DNA"/>
</dbReference>
<dbReference type="CDD" id="cd00371">
    <property type="entry name" value="HMA"/>
    <property type="match status" value="1"/>
</dbReference>
<dbReference type="PROSITE" id="PS50846">
    <property type="entry name" value="HMA_2"/>
    <property type="match status" value="1"/>
</dbReference>
<dbReference type="Gene3D" id="3.30.70.100">
    <property type="match status" value="1"/>
</dbReference>
<dbReference type="InterPro" id="IPR036163">
    <property type="entry name" value="HMA_dom_sf"/>
</dbReference>
<accession>A0ABN6YYY7</accession>
<name>A0ABN6YYY7_9FIRM</name>
<keyword evidence="1" id="KW-0479">Metal-binding</keyword>
<proteinExistence type="predicted"/>
<protein>
    <recommendedName>
        <fullName evidence="3">HMA domain-containing protein</fullName>
    </recommendedName>
</protein>
<dbReference type="InterPro" id="IPR006121">
    <property type="entry name" value="HMA_dom"/>
</dbReference>
<evidence type="ECO:0000259" key="3">
    <source>
        <dbReference type="PROSITE" id="PS50846"/>
    </source>
</evidence>
<keyword evidence="2" id="KW-1133">Transmembrane helix</keyword>
<feature type="transmembrane region" description="Helical" evidence="2">
    <location>
        <begin position="12"/>
        <end position="32"/>
    </location>
</feature>
<keyword evidence="2" id="KW-0812">Transmembrane</keyword>
<reference evidence="5" key="1">
    <citation type="journal article" date="2023" name="Int. J. Syst. Evol. Microbiol.">
        <title>Claveliimonas bilis gen. nov., sp. nov., deoxycholic acid-producing bacteria isolated from human faeces, and reclassification of Sellimonas monacensis Zenner et al. 2021 as Claveliimonas monacensis comb. nov.</title>
        <authorList>
            <person name="Hisatomi A."/>
            <person name="Kastawa N.W.E.P.G."/>
            <person name="Song I."/>
            <person name="Ohkuma M."/>
            <person name="Fukiya S."/>
            <person name="Sakamoto M."/>
        </authorList>
    </citation>
    <scope>NUCLEOTIDE SEQUENCE [LARGE SCALE GENOMIC DNA]</scope>
    <source>
        <strain evidence="5">12BBH14</strain>
    </source>
</reference>
<sequence>MTLKKERMTFMTNIIVIIILAVVIGSAVSYLIKAKRNGVKCVGCPAGGSCSAAKMKKKKLDGPVIGKKTIEITGMHCEHCAMSVTKALNQIDGVRADVSLSKGRAVISYDREVAEEVLKNTVEKAGYKVLGIS</sequence>
<dbReference type="InterPro" id="IPR017969">
    <property type="entry name" value="Heavy-metal-associated_CS"/>
</dbReference>
<evidence type="ECO:0000256" key="2">
    <source>
        <dbReference type="SAM" id="Phobius"/>
    </source>
</evidence>